<gene>
    <name evidence="10" type="ORF">HEB94_004765</name>
</gene>
<dbReference type="GO" id="GO:0005886">
    <property type="term" value="C:plasma membrane"/>
    <property type="evidence" value="ECO:0007669"/>
    <property type="project" value="UniProtKB-SubCell"/>
</dbReference>
<keyword evidence="6 7" id="KW-0472">Membrane</keyword>
<name>A0A927N2V0_9ACTN</name>
<feature type="transmembrane region" description="Helical" evidence="7">
    <location>
        <begin position="220"/>
        <end position="238"/>
    </location>
</feature>
<dbReference type="CDD" id="cd06261">
    <property type="entry name" value="TM_PBP2"/>
    <property type="match status" value="1"/>
</dbReference>
<feature type="transmembrane region" description="Helical" evidence="7">
    <location>
        <begin position="273"/>
        <end position="297"/>
    </location>
</feature>
<feature type="domain" description="ABC transmembrane type-1" evidence="9">
    <location>
        <begin position="102"/>
        <end position="294"/>
    </location>
</feature>
<feature type="transmembrane region" description="Helical" evidence="7">
    <location>
        <begin position="137"/>
        <end position="160"/>
    </location>
</feature>
<proteinExistence type="inferred from homology"/>
<feature type="transmembrane region" description="Helical" evidence="7">
    <location>
        <begin position="45"/>
        <end position="64"/>
    </location>
</feature>
<dbReference type="SUPFAM" id="SSF161098">
    <property type="entry name" value="MetI-like"/>
    <property type="match status" value="1"/>
</dbReference>
<feature type="transmembrane region" description="Helical" evidence="7">
    <location>
        <begin position="106"/>
        <end position="130"/>
    </location>
</feature>
<comment type="caution">
    <text evidence="10">The sequence shown here is derived from an EMBL/GenBank/DDBJ whole genome shotgun (WGS) entry which is preliminary data.</text>
</comment>
<protein>
    <submittedName>
        <fullName evidence="10">Peptide/nickel transport system permease protein</fullName>
    </submittedName>
</protein>
<dbReference type="Gene3D" id="1.10.3720.10">
    <property type="entry name" value="MetI-like"/>
    <property type="match status" value="1"/>
</dbReference>
<sequence length="308" mass="32801">MSAPLGQVQKPTETATEMESEVATARRSRLPNWFAILWANRKSRLGLVLLAVFVLVAVFAPLIAPHDPKSTGFEQSLPPSADHLMGTTASGQDIWSQLVHGARTSLIVGVVAGLLVTLIALLVGLVAGYMQGWVDEVLSFLINLALVVPVLPLMITLAAYSPVRGLGLIILVISITGWAWGARVKRAQILTLRARDYITAARFAGESTIRIVFAEIMPNMMSLVVAGFLGAAGGAIGAEAGLEFLGLGDPTTISWGTMLYWANNNGAMLTGQWLWLGAPGLAIALLLTSLTLINFGVDALSNPHLRER</sequence>
<evidence type="ECO:0000256" key="4">
    <source>
        <dbReference type="ARBA" id="ARBA00022692"/>
    </source>
</evidence>
<dbReference type="Proteomes" id="UP000638648">
    <property type="component" value="Unassembled WGS sequence"/>
</dbReference>
<accession>A0A927N2V0</accession>
<dbReference type="RefSeq" id="WP_192751787.1">
    <property type="nucleotide sequence ID" value="NZ_BAABJL010000040.1"/>
</dbReference>
<evidence type="ECO:0000256" key="8">
    <source>
        <dbReference type="SAM" id="MobiDB-lite"/>
    </source>
</evidence>
<dbReference type="PANTHER" id="PTHR43386:SF1">
    <property type="entry name" value="D,D-DIPEPTIDE TRANSPORT SYSTEM PERMEASE PROTEIN DDPC-RELATED"/>
    <property type="match status" value="1"/>
</dbReference>
<dbReference type="InterPro" id="IPR035906">
    <property type="entry name" value="MetI-like_sf"/>
</dbReference>
<evidence type="ECO:0000256" key="7">
    <source>
        <dbReference type="RuleBase" id="RU363032"/>
    </source>
</evidence>
<evidence type="ECO:0000256" key="3">
    <source>
        <dbReference type="ARBA" id="ARBA00022475"/>
    </source>
</evidence>
<evidence type="ECO:0000259" key="9">
    <source>
        <dbReference type="PROSITE" id="PS50928"/>
    </source>
</evidence>
<organism evidence="10 11">
    <name type="scientific">Actinopolymorpha pittospori</name>
    <dbReference type="NCBI Taxonomy" id="648752"/>
    <lineage>
        <taxon>Bacteria</taxon>
        <taxon>Bacillati</taxon>
        <taxon>Actinomycetota</taxon>
        <taxon>Actinomycetes</taxon>
        <taxon>Propionibacteriales</taxon>
        <taxon>Actinopolymorphaceae</taxon>
        <taxon>Actinopolymorpha</taxon>
    </lineage>
</organism>
<feature type="region of interest" description="Disordered" evidence="8">
    <location>
        <begin position="1"/>
        <end position="23"/>
    </location>
</feature>
<evidence type="ECO:0000313" key="11">
    <source>
        <dbReference type="Proteomes" id="UP000638648"/>
    </source>
</evidence>
<keyword evidence="4 7" id="KW-0812">Transmembrane</keyword>
<keyword evidence="11" id="KW-1185">Reference proteome</keyword>
<comment type="similarity">
    <text evidence="7">Belongs to the binding-protein-dependent transport system permease family.</text>
</comment>
<dbReference type="GO" id="GO:0071916">
    <property type="term" value="F:dipeptide transmembrane transporter activity"/>
    <property type="evidence" value="ECO:0007669"/>
    <property type="project" value="TreeGrafter"/>
</dbReference>
<dbReference type="InterPro" id="IPR025966">
    <property type="entry name" value="OppC_N"/>
</dbReference>
<dbReference type="InterPro" id="IPR050366">
    <property type="entry name" value="BP-dependent_transpt_permease"/>
</dbReference>
<keyword evidence="2 7" id="KW-0813">Transport</keyword>
<evidence type="ECO:0000313" key="10">
    <source>
        <dbReference type="EMBL" id="MBE1607917.1"/>
    </source>
</evidence>
<evidence type="ECO:0000256" key="5">
    <source>
        <dbReference type="ARBA" id="ARBA00022989"/>
    </source>
</evidence>
<evidence type="ECO:0000256" key="1">
    <source>
        <dbReference type="ARBA" id="ARBA00004651"/>
    </source>
</evidence>
<keyword evidence="3" id="KW-1003">Cell membrane</keyword>
<dbReference type="EMBL" id="JADBEM010000001">
    <property type="protein sequence ID" value="MBE1607917.1"/>
    <property type="molecule type" value="Genomic_DNA"/>
</dbReference>
<dbReference type="PANTHER" id="PTHR43386">
    <property type="entry name" value="OLIGOPEPTIDE TRANSPORT SYSTEM PERMEASE PROTEIN APPC"/>
    <property type="match status" value="1"/>
</dbReference>
<dbReference type="InterPro" id="IPR000515">
    <property type="entry name" value="MetI-like"/>
</dbReference>
<dbReference type="AlphaFoldDB" id="A0A927N2V0"/>
<dbReference type="PROSITE" id="PS50928">
    <property type="entry name" value="ABC_TM1"/>
    <property type="match status" value="1"/>
</dbReference>
<dbReference type="Pfam" id="PF00528">
    <property type="entry name" value="BPD_transp_1"/>
    <property type="match status" value="1"/>
</dbReference>
<feature type="transmembrane region" description="Helical" evidence="7">
    <location>
        <begin position="166"/>
        <end position="184"/>
    </location>
</feature>
<reference evidence="10" key="1">
    <citation type="submission" date="2020-10" db="EMBL/GenBank/DDBJ databases">
        <title>Sequencing the genomes of 1000 actinobacteria strains.</title>
        <authorList>
            <person name="Klenk H.-P."/>
        </authorList>
    </citation>
    <scope>NUCLEOTIDE SEQUENCE</scope>
    <source>
        <strain evidence="10">DSM 45354</strain>
    </source>
</reference>
<dbReference type="Pfam" id="PF12911">
    <property type="entry name" value="OppC_N"/>
    <property type="match status" value="1"/>
</dbReference>
<keyword evidence="5 7" id="KW-1133">Transmembrane helix</keyword>
<evidence type="ECO:0000256" key="6">
    <source>
        <dbReference type="ARBA" id="ARBA00023136"/>
    </source>
</evidence>
<comment type="subcellular location">
    <subcellularLocation>
        <location evidence="1 7">Cell membrane</location>
        <topology evidence="1 7">Multi-pass membrane protein</topology>
    </subcellularLocation>
</comment>
<evidence type="ECO:0000256" key="2">
    <source>
        <dbReference type="ARBA" id="ARBA00022448"/>
    </source>
</evidence>